<dbReference type="SUPFAM" id="SSF52540">
    <property type="entry name" value="P-loop containing nucleoside triphosphate hydrolases"/>
    <property type="match status" value="1"/>
</dbReference>
<evidence type="ECO:0000256" key="3">
    <source>
        <dbReference type="SAM" id="MobiDB-lite"/>
    </source>
</evidence>
<evidence type="ECO:0000313" key="5">
    <source>
        <dbReference type="EMBL" id="GAC84606.1"/>
    </source>
</evidence>
<dbReference type="Proteomes" id="UP000035021">
    <property type="component" value="Unassembled WGS sequence"/>
</dbReference>
<dbReference type="Gene3D" id="3.40.50.300">
    <property type="entry name" value="P-loop containing nucleotide triphosphate hydrolases"/>
    <property type="match status" value="1"/>
</dbReference>
<dbReference type="InterPro" id="IPR027417">
    <property type="entry name" value="P-loop_NTPase"/>
</dbReference>
<keyword evidence="4" id="KW-0812">Transmembrane</keyword>
<reference evidence="5 6" key="1">
    <citation type="submission" date="2013-02" db="EMBL/GenBank/DDBJ databases">
        <title>Whole genome shotgun sequence of Gordonia paraffinivorans NBRC 108238.</title>
        <authorList>
            <person name="Isaki-Nakamura S."/>
            <person name="Hosoyama A."/>
            <person name="Tsuchikane K."/>
            <person name="Ando Y."/>
            <person name="Baba S."/>
            <person name="Ohji S."/>
            <person name="Hamada M."/>
            <person name="Tamura T."/>
            <person name="Yamazoe A."/>
            <person name="Yamazaki S."/>
            <person name="Fujita N."/>
        </authorList>
    </citation>
    <scope>NUCLEOTIDE SEQUENCE [LARGE SCALE GENOMIC DNA]</scope>
    <source>
        <strain evidence="5 6">NBRC 108238</strain>
    </source>
</reference>
<keyword evidence="4" id="KW-0472">Membrane</keyword>
<evidence type="ECO:0008006" key="7">
    <source>
        <dbReference type="Google" id="ProtNLM"/>
    </source>
</evidence>
<feature type="transmembrane region" description="Helical" evidence="4">
    <location>
        <begin position="141"/>
        <end position="165"/>
    </location>
</feature>
<dbReference type="EMBL" id="BAOQ01000024">
    <property type="protein sequence ID" value="GAC84606.1"/>
    <property type="molecule type" value="Genomic_DNA"/>
</dbReference>
<evidence type="ECO:0000256" key="1">
    <source>
        <dbReference type="ARBA" id="ARBA00022741"/>
    </source>
</evidence>
<dbReference type="PANTHER" id="PTHR32309:SF13">
    <property type="entry name" value="FERRIC ENTEROBACTIN TRANSPORT PROTEIN FEPE"/>
    <property type="match status" value="1"/>
</dbReference>
<keyword evidence="4" id="KW-1133">Transmembrane helix</keyword>
<keyword evidence="1" id="KW-0547">Nucleotide-binding</keyword>
<accession>A0ABQ0INS7</accession>
<keyword evidence="2" id="KW-0067">ATP-binding</keyword>
<dbReference type="InterPro" id="IPR050445">
    <property type="entry name" value="Bact_polysacc_biosynth/exp"/>
</dbReference>
<dbReference type="InterPro" id="IPR005702">
    <property type="entry name" value="Wzc-like_C"/>
</dbReference>
<proteinExistence type="predicted"/>
<keyword evidence="6" id="KW-1185">Reference proteome</keyword>
<name>A0ABQ0INS7_9ACTN</name>
<evidence type="ECO:0000256" key="4">
    <source>
        <dbReference type="SAM" id="Phobius"/>
    </source>
</evidence>
<dbReference type="PANTHER" id="PTHR32309">
    <property type="entry name" value="TYROSINE-PROTEIN KINASE"/>
    <property type="match status" value="1"/>
</dbReference>
<dbReference type="CDD" id="cd05387">
    <property type="entry name" value="BY-kinase"/>
    <property type="match status" value="1"/>
</dbReference>
<organism evidence="5 6">
    <name type="scientific">Gordonia paraffinivorans NBRC 108238</name>
    <dbReference type="NCBI Taxonomy" id="1223543"/>
    <lineage>
        <taxon>Bacteria</taxon>
        <taxon>Bacillati</taxon>
        <taxon>Actinomycetota</taxon>
        <taxon>Actinomycetes</taxon>
        <taxon>Mycobacteriales</taxon>
        <taxon>Gordoniaceae</taxon>
        <taxon>Gordonia</taxon>
    </lineage>
</organism>
<dbReference type="RefSeq" id="WP_006900839.1">
    <property type="nucleotide sequence ID" value="NZ_BAOQ01000024.1"/>
</dbReference>
<evidence type="ECO:0000256" key="2">
    <source>
        <dbReference type="ARBA" id="ARBA00022840"/>
    </source>
</evidence>
<gene>
    <name evidence="5" type="ORF">GP2_024_00330</name>
</gene>
<comment type="caution">
    <text evidence="5">The sequence shown here is derived from an EMBL/GenBank/DDBJ whole genome shotgun (WGS) entry which is preliminary data.</text>
</comment>
<evidence type="ECO:0000313" key="6">
    <source>
        <dbReference type="Proteomes" id="UP000035021"/>
    </source>
</evidence>
<sequence>MFFKSVDYVSSARLFVTAEGGTSVGESYQNNLFAEGRVNSYAQIATSEQVAIRASEALGGAISPGDLRSRTTALPVEDTVILDISVSGPSPQRAQSYAAAIAQQTVEVVQELETSRRGGVQAASAILYDEPGLPGSKGKPWILWTGVGAGAGLAVGVVVALLLGWRRWETVVDEVTAVDTTHHPVLAELSPRTVDPAELGSADHVDDDAASIHRLHNLIRFLGGRRDQHVRAPRVLGFTAVGKDANADQVAARFARTVAETGNTVLLIDGDLSGKGLTGGTALSADHGLSTLLTDSVGSVDPFIEQERLTILPAGPAAPDSGVLVSNPRLQTILDDLRDQYDYVVIACPPMGPTSDSIVYSALADAMVVVVRSGSATRRSLRDNVAAIELVGSVVGTVLVSGRPKTADVSSSDESIDVAVEADEDVPAEDVLSVGASEDDPIRTVVHGSRNGSGPAAPVGSPSDGRGR</sequence>
<protein>
    <recommendedName>
        <fullName evidence="7">AAA domain-containing protein</fullName>
    </recommendedName>
</protein>
<feature type="region of interest" description="Disordered" evidence="3">
    <location>
        <begin position="435"/>
        <end position="468"/>
    </location>
</feature>